<dbReference type="EMBL" id="JAACNO010000791">
    <property type="protein sequence ID" value="KAF4144890.1"/>
    <property type="molecule type" value="Genomic_DNA"/>
</dbReference>
<sequence length="173" mass="17973">MRSSAANHCQLKKRHLPRIDQSAMSVATDATTDSAKMQSCVAPATLASMMASTVTSMPTLASSSATTAMPSVPPPFMLAPRGEASSATPGPNMESLMEYNDMWQHPLMESHVNAVVLQQHAVSSGRNASHSEPDACVDVADLPGRPDVDIADVGTRAGAKAACGGNEKTPLKG</sequence>
<evidence type="ECO:0000313" key="1">
    <source>
        <dbReference type="EMBL" id="KAF4144890.1"/>
    </source>
</evidence>
<reference evidence="1" key="1">
    <citation type="submission" date="2020-03" db="EMBL/GenBank/DDBJ databases">
        <title>Hybrid Assembly of Korean Phytophthora infestans isolates.</title>
        <authorList>
            <person name="Prokchorchik M."/>
            <person name="Lee Y."/>
            <person name="Seo J."/>
            <person name="Cho J.-H."/>
            <person name="Park Y.-E."/>
            <person name="Jang D.-C."/>
            <person name="Im J.-S."/>
            <person name="Choi J.-G."/>
            <person name="Park H.-J."/>
            <person name="Lee G.-B."/>
            <person name="Lee Y.-G."/>
            <person name="Hong S.-Y."/>
            <person name="Cho K."/>
            <person name="Sohn K.H."/>
        </authorList>
    </citation>
    <scope>NUCLEOTIDE SEQUENCE</scope>
    <source>
        <strain evidence="1">KR_2_A2</strain>
    </source>
</reference>
<dbReference type="Proteomes" id="UP000704712">
    <property type="component" value="Unassembled WGS sequence"/>
</dbReference>
<accession>A0A8S9UW51</accession>
<dbReference type="AlphaFoldDB" id="A0A8S9UW51"/>
<organism evidence="1 2">
    <name type="scientific">Phytophthora infestans</name>
    <name type="common">Potato late blight agent</name>
    <name type="synonym">Botrytis infestans</name>
    <dbReference type="NCBI Taxonomy" id="4787"/>
    <lineage>
        <taxon>Eukaryota</taxon>
        <taxon>Sar</taxon>
        <taxon>Stramenopiles</taxon>
        <taxon>Oomycota</taxon>
        <taxon>Peronosporomycetes</taxon>
        <taxon>Peronosporales</taxon>
        <taxon>Peronosporaceae</taxon>
        <taxon>Phytophthora</taxon>
    </lineage>
</organism>
<comment type="caution">
    <text evidence="1">The sequence shown here is derived from an EMBL/GenBank/DDBJ whole genome shotgun (WGS) entry which is preliminary data.</text>
</comment>
<proteinExistence type="predicted"/>
<gene>
    <name evidence="1" type="ORF">GN958_ATG05908</name>
</gene>
<evidence type="ECO:0000313" key="2">
    <source>
        <dbReference type="Proteomes" id="UP000704712"/>
    </source>
</evidence>
<name>A0A8S9UW51_PHYIN</name>
<protein>
    <submittedName>
        <fullName evidence="1">Uncharacterized protein</fullName>
    </submittedName>
</protein>